<protein>
    <submittedName>
        <fullName evidence="2">Uncharacterized protein</fullName>
    </submittedName>
</protein>
<keyword evidence="3" id="KW-1185">Reference proteome</keyword>
<feature type="compositionally biased region" description="Gly residues" evidence="1">
    <location>
        <begin position="18"/>
        <end position="27"/>
    </location>
</feature>
<dbReference type="EMBL" id="CAAALY010028175">
    <property type="protein sequence ID" value="VEL16369.1"/>
    <property type="molecule type" value="Genomic_DNA"/>
</dbReference>
<dbReference type="AlphaFoldDB" id="A0A448WNN7"/>
<dbReference type="Proteomes" id="UP000784294">
    <property type="component" value="Unassembled WGS sequence"/>
</dbReference>
<reference evidence="2" key="1">
    <citation type="submission" date="2018-11" db="EMBL/GenBank/DDBJ databases">
        <authorList>
            <consortium name="Pathogen Informatics"/>
        </authorList>
    </citation>
    <scope>NUCLEOTIDE SEQUENCE</scope>
</reference>
<organism evidence="2 3">
    <name type="scientific">Protopolystoma xenopodis</name>
    <dbReference type="NCBI Taxonomy" id="117903"/>
    <lineage>
        <taxon>Eukaryota</taxon>
        <taxon>Metazoa</taxon>
        <taxon>Spiralia</taxon>
        <taxon>Lophotrochozoa</taxon>
        <taxon>Platyhelminthes</taxon>
        <taxon>Monogenea</taxon>
        <taxon>Polyopisthocotylea</taxon>
        <taxon>Polystomatidea</taxon>
        <taxon>Polystomatidae</taxon>
        <taxon>Protopolystoma</taxon>
    </lineage>
</organism>
<sequence length="220" mass="23344">MQKATDRESRVNLPTGFGTSGGVGGGLVEASITSPARDTSPTSSSASSRSCSASSVASSSYSSSAFQSSKSSIGSYSSSSSSSSSSLLISSAPPHALSAPPSLPAQFSSSVFVYTPVPSLLARSPSAMHGVSTGCTNQSLLRSTIHNLKEPSSFVGCEFGHEMDEWHQHEVTSYDSSKLRKDRRRRFRGSEEAEFSHTHDIQEVGRLNNSIYVLCLPYFV</sequence>
<feature type="compositionally biased region" description="Low complexity" evidence="1">
    <location>
        <begin position="40"/>
        <end position="51"/>
    </location>
</feature>
<gene>
    <name evidence="2" type="ORF">PXEA_LOCUS9809</name>
</gene>
<evidence type="ECO:0000256" key="1">
    <source>
        <dbReference type="SAM" id="MobiDB-lite"/>
    </source>
</evidence>
<comment type="caution">
    <text evidence="2">The sequence shown here is derived from an EMBL/GenBank/DDBJ whole genome shotgun (WGS) entry which is preliminary data.</text>
</comment>
<evidence type="ECO:0000313" key="3">
    <source>
        <dbReference type="Proteomes" id="UP000784294"/>
    </source>
</evidence>
<proteinExistence type="predicted"/>
<evidence type="ECO:0000313" key="2">
    <source>
        <dbReference type="EMBL" id="VEL16369.1"/>
    </source>
</evidence>
<name>A0A448WNN7_9PLAT</name>
<feature type="compositionally biased region" description="Basic and acidic residues" evidence="1">
    <location>
        <begin position="1"/>
        <end position="10"/>
    </location>
</feature>
<feature type="region of interest" description="Disordered" evidence="1">
    <location>
        <begin position="1"/>
        <end position="51"/>
    </location>
</feature>
<accession>A0A448WNN7</accession>